<dbReference type="Pfam" id="PF13602">
    <property type="entry name" value="ADH_zinc_N_2"/>
    <property type="match status" value="1"/>
</dbReference>
<evidence type="ECO:0000313" key="1">
    <source>
        <dbReference type="EMBL" id="KUO19281.1"/>
    </source>
</evidence>
<dbReference type="RefSeq" id="WP_067023404.1">
    <property type="nucleotide sequence ID" value="NZ_KQ949086.1"/>
</dbReference>
<dbReference type="Gene3D" id="3.90.180.10">
    <property type="entry name" value="Medium-chain alcohol dehydrogenases, catalytic domain"/>
    <property type="match status" value="1"/>
</dbReference>
<comment type="caution">
    <text evidence="1">The sequence shown here is derived from an EMBL/GenBank/DDBJ whole genome shotgun (WGS) entry which is preliminary data.</text>
</comment>
<dbReference type="AlphaFoldDB" id="A0A117S048"/>
<accession>A0A117S048</accession>
<keyword evidence="2" id="KW-1185">Reference proteome</keyword>
<sequence length="98" mass="10507">MRPFTESDRVVAISESFGMHAEYVCVPQESAVTSKSPGLRPPREKTRDLVLIGELAGAGAIRPVIDRSHPLERAAEAHGYVDTGHKRGAVIVLASETG</sequence>
<proteinExistence type="predicted"/>
<dbReference type="EMBL" id="LMXB01000053">
    <property type="protein sequence ID" value="KUO19281.1"/>
    <property type="molecule type" value="Genomic_DNA"/>
</dbReference>
<protein>
    <recommendedName>
        <fullName evidence="3">Zinc-binding dehydrogenase</fullName>
    </recommendedName>
</protein>
<gene>
    <name evidence="1" type="ORF">AQJ91_20130</name>
</gene>
<dbReference type="STRING" id="909626.AQJ91_20130"/>
<evidence type="ECO:0008006" key="3">
    <source>
        <dbReference type="Google" id="ProtNLM"/>
    </source>
</evidence>
<organism evidence="1 2">
    <name type="scientific">Streptomyces dysideae</name>
    <dbReference type="NCBI Taxonomy" id="909626"/>
    <lineage>
        <taxon>Bacteria</taxon>
        <taxon>Bacillati</taxon>
        <taxon>Actinomycetota</taxon>
        <taxon>Actinomycetes</taxon>
        <taxon>Kitasatosporales</taxon>
        <taxon>Streptomycetaceae</taxon>
        <taxon>Streptomyces</taxon>
    </lineage>
</organism>
<evidence type="ECO:0000313" key="2">
    <source>
        <dbReference type="Proteomes" id="UP000053260"/>
    </source>
</evidence>
<name>A0A117S048_9ACTN</name>
<dbReference type="Proteomes" id="UP000053260">
    <property type="component" value="Unassembled WGS sequence"/>
</dbReference>
<reference evidence="1 2" key="1">
    <citation type="submission" date="2015-10" db="EMBL/GenBank/DDBJ databases">
        <title>Draft genome sequence of Streptomyces sp. RV15, isolated from a marine sponge.</title>
        <authorList>
            <person name="Ruckert C."/>
            <person name="Abdelmohsen U.R."/>
            <person name="Winkler A."/>
            <person name="Hentschel U."/>
            <person name="Kalinowski J."/>
            <person name="Kampfer P."/>
            <person name="Glaeser S."/>
        </authorList>
    </citation>
    <scope>NUCLEOTIDE SEQUENCE [LARGE SCALE GENOMIC DNA]</scope>
    <source>
        <strain evidence="1 2">RV15</strain>
    </source>
</reference>
<dbReference type="OrthoDB" id="9780520at2"/>